<organism evidence="3 4">
    <name type="scientific">Didymodactylos carnosus</name>
    <dbReference type="NCBI Taxonomy" id="1234261"/>
    <lineage>
        <taxon>Eukaryota</taxon>
        <taxon>Metazoa</taxon>
        <taxon>Spiralia</taxon>
        <taxon>Gnathifera</taxon>
        <taxon>Rotifera</taxon>
        <taxon>Eurotatoria</taxon>
        <taxon>Bdelloidea</taxon>
        <taxon>Philodinida</taxon>
        <taxon>Philodinidae</taxon>
        <taxon>Didymodactylos</taxon>
    </lineage>
</organism>
<gene>
    <name evidence="2" type="ORF">OVA965_LOCUS981</name>
    <name evidence="3" type="ORF">TMI583_LOCUS982</name>
</gene>
<proteinExistence type="predicted"/>
<dbReference type="Proteomes" id="UP000677228">
    <property type="component" value="Unassembled WGS sequence"/>
</dbReference>
<protein>
    <submittedName>
        <fullName evidence="3">Uncharacterized protein</fullName>
    </submittedName>
</protein>
<name>A0A8S2GFS6_9BILA</name>
<dbReference type="Proteomes" id="UP000682733">
    <property type="component" value="Unassembled WGS sequence"/>
</dbReference>
<keyword evidence="1" id="KW-0812">Transmembrane</keyword>
<evidence type="ECO:0000256" key="1">
    <source>
        <dbReference type="SAM" id="Phobius"/>
    </source>
</evidence>
<feature type="transmembrane region" description="Helical" evidence="1">
    <location>
        <begin position="179"/>
        <end position="198"/>
    </location>
</feature>
<reference evidence="3" key="1">
    <citation type="submission" date="2021-02" db="EMBL/GenBank/DDBJ databases">
        <authorList>
            <person name="Nowell W R."/>
        </authorList>
    </citation>
    <scope>NUCLEOTIDE SEQUENCE</scope>
</reference>
<dbReference type="EMBL" id="CAJNOK010000162">
    <property type="protein sequence ID" value="CAF0733575.1"/>
    <property type="molecule type" value="Genomic_DNA"/>
</dbReference>
<dbReference type="EMBL" id="CAJOBA010000162">
    <property type="protein sequence ID" value="CAF3509757.1"/>
    <property type="molecule type" value="Genomic_DNA"/>
</dbReference>
<accession>A0A8S2GFS6</accession>
<sequence length="236" mass="27139">MFDISSNKRLNQTVLSSYFSKKQKQGDPCIDNVSTEKKSETDIKLNDVPLTTSDIIKDSGNDGLIRLIHNINPEKIPHIENDVGLHIGKRIDDETRYRLLSKHFTPSSNFVWPYPERQSKNRTEKRYLRAEHLTKYKWMKYSPSKRGLFCVPCALLAASSSGSLGMFVTTPCDSYTRQVSLHFLAVSFVYALVYYRLFDVTGYVGVHESNRYHQKSLADAENFLQTYENPLISIQI</sequence>
<dbReference type="AlphaFoldDB" id="A0A8S2GFS6"/>
<comment type="caution">
    <text evidence="3">The sequence shown here is derived from an EMBL/GenBank/DDBJ whole genome shotgun (WGS) entry which is preliminary data.</text>
</comment>
<evidence type="ECO:0000313" key="2">
    <source>
        <dbReference type="EMBL" id="CAF0733575.1"/>
    </source>
</evidence>
<evidence type="ECO:0000313" key="3">
    <source>
        <dbReference type="EMBL" id="CAF3509757.1"/>
    </source>
</evidence>
<keyword evidence="1" id="KW-0472">Membrane</keyword>
<keyword evidence="1" id="KW-1133">Transmembrane helix</keyword>
<evidence type="ECO:0000313" key="4">
    <source>
        <dbReference type="Proteomes" id="UP000682733"/>
    </source>
</evidence>
<feature type="transmembrane region" description="Helical" evidence="1">
    <location>
        <begin position="147"/>
        <end position="167"/>
    </location>
</feature>